<feature type="region of interest" description="Disordered" evidence="2">
    <location>
        <begin position="65"/>
        <end position="357"/>
    </location>
</feature>
<dbReference type="InterPro" id="IPR055309">
    <property type="entry name" value="Znf318-like"/>
</dbReference>
<feature type="domain" description="U1-type" evidence="3">
    <location>
        <begin position="665"/>
        <end position="699"/>
    </location>
</feature>
<feature type="domain" description="U1-type" evidence="3">
    <location>
        <begin position="556"/>
        <end position="590"/>
    </location>
</feature>
<dbReference type="GO" id="GO:0045893">
    <property type="term" value="P:positive regulation of DNA-templated transcription"/>
    <property type="evidence" value="ECO:0007669"/>
    <property type="project" value="TreeGrafter"/>
</dbReference>
<feature type="region of interest" description="Disordered" evidence="2">
    <location>
        <begin position="785"/>
        <end position="1096"/>
    </location>
</feature>
<feature type="compositionally biased region" description="Pro residues" evidence="2">
    <location>
        <begin position="278"/>
        <end position="290"/>
    </location>
</feature>
<dbReference type="PANTHER" id="PTHR15577">
    <property type="entry name" value="ZINC FINGER CONTAINING PROTEIN"/>
    <property type="match status" value="1"/>
</dbReference>
<evidence type="ECO:0000313" key="4">
    <source>
        <dbReference type="EMBL" id="KAK6645365.1"/>
    </source>
</evidence>
<reference evidence="4 5" key="1">
    <citation type="submission" date="2023-10" db="EMBL/GenBank/DDBJ databases">
        <title>Genomes of two closely related lineages of the louse Polyplax serrata with different host specificities.</title>
        <authorList>
            <person name="Martinu J."/>
            <person name="Tarabai H."/>
            <person name="Stefka J."/>
            <person name="Hypsa V."/>
        </authorList>
    </citation>
    <scope>NUCLEOTIDE SEQUENCE [LARGE SCALE GENOMIC DNA]</scope>
    <source>
        <strain evidence="4">HR10_N</strain>
    </source>
</reference>
<dbReference type="SMART" id="SM00451">
    <property type="entry name" value="ZnF_U1"/>
    <property type="match status" value="2"/>
</dbReference>
<feature type="compositionally biased region" description="Low complexity" evidence="2">
    <location>
        <begin position="827"/>
        <end position="842"/>
    </location>
</feature>
<feature type="compositionally biased region" description="Basic and acidic residues" evidence="2">
    <location>
        <begin position="986"/>
        <end position="1010"/>
    </location>
</feature>
<feature type="compositionally biased region" description="Basic and acidic residues" evidence="2">
    <location>
        <begin position="461"/>
        <end position="487"/>
    </location>
</feature>
<organism evidence="4 5">
    <name type="scientific">Polyplax serrata</name>
    <name type="common">Common mouse louse</name>
    <dbReference type="NCBI Taxonomy" id="468196"/>
    <lineage>
        <taxon>Eukaryota</taxon>
        <taxon>Metazoa</taxon>
        <taxon>Ecdysozoa</taxon>
        <taxon>Arthropoda</taxon>
        <taxon>Hexapoda</taxon>
        <taxon>Insecta</taxon>
        <taxon>Pterygota</taxon>
        <taxon>Neoptera</taxon>
        <taxon>Paraneoptera</taxon>
        <taxon>Psocodea</taxon>
        <taxon>Troctomorpha</taxon>
        <taxon>Phthiraptera</taxon>
        <taxon>Anoplura</taxon>
        <taxon>Polyplacidae</taxon>
        <taxon>Polyplax</taxon>
    </lineage>
</organism>
<gene>
    <name evidence="4" type="ORF">RUM43_001641</name>
</gene>
<feature type="compositionally biased region" description="Basic and acidic residues" evidence="2">
    <location>
        <begin position="872"/>
        <end position="882"/>
    </location>
</feature>
<evidence type="ECO:0000256" key="2">
    <source>
        <dbReference type="SAM" id="MobiDB-lite"/>
    </source>
</evidence>
<feature type="compositionally biased region" description="Low complexity" evidence="2">
    <location>
        <begin position="489"/>
        <end position="503"/>
    </location>
</feature>
<feature type="compositionally biased region" description="Polar residues" evidence="2">
    <location>
        <begin position="529"/>
        <end position="539"/>
    </location>
</feature>
<feature type="compositionally biased region" description="Basic and acidic residues" evidence="2">
    <location>
        <begin position="1388"/>
        <end position="1400"/>
    </location>
</feature>
<dbReference type="GO" id="GO:0005654">
    <property type="term" value="C:nucleoplasm"/>
    <property type="evidence" value="ECO:0007669"/>
    <property type="project" value="TreeGrafter"/>
</dbReference>
<evidence type="ECO:0000259" key="3">
    <source>
        <dbReference type="SMART" id="SM00451"/>
    </source>
</evidence>
<dbReference type="GO" id="GO:0008270">
    <property type="term" value="F:zinc ion binding"/>
    <property type="evidence" value="ECO:0007669"/>
    <property type="project" value="InterPro"/>
</dbReference>
<feature type="compositionally biased region" description="Basic residues" evidence="2">
    <location>
        <begin position="508"/>
        <end position="519"/>
    </location>
</feature>
<feature type="compositionally biased region" description="Pro residues" evidence="2">
    <location>
        <begin position="246"/>
        <end position="257"/>
    </location>
</feature>
<dbReference type="PANTHER" id="PTHR15577:SF2">
    <property type="entry name" value="ZINC FINGER PROTEIN 318"/>
    <property type="match status" value="1"/>
</dbReference>
<name>A0AAN8SJX0_POLSC</name>
<feature type="compositionally biased region" description="Basic and acidic residues" evidence="2">
    <location>
        <begin position="847"/>
        <end position="863"/>
    </location>
</feature>
<protein>
    <recommendedName>
        <fullName evidence="3">U1-type domain-containing protein</fullName>
    </recommendedName>
</protein>
<sequence>MSENNETENLVKHNAGVNFSTESKGKENNSAILEANQGDKKDVFQWQFSENVKRDSFGFILRTDPLPLNSEKQKKSESHDINNSTGKSKSDKKNEKGKSDDRYDDEKRTDRDRGRDRDRDKGRDRDRSPHGYKRKYSGSPSPRRSRHRRSRSRSRTPRDPRLRRNAGNATDREKYRYRRYSSEKSPDKDSDKSEVRSSSPRRERSRSPSGWRVSHNRTGPVDPRNPPMNMNSRPADYVPMVQSFHPVPPNQVPPPTSSSPGSLPSVTDCNAFNRYPPNNAPPVPAPPPQYSYPHAPGTAAPETYQVYDSYYSGYPPPPHPQPEYIGGRTNNWQRDINPPPKVPPPAPIPAEDPAKKEAIEKELLQQKITLSKQRDEYLRKGIILNRELELLKEQKKELVGDKTRDSEKLLKENNKLQLEIGSKIKAVDNVIDILTGIIGDTRPTIPLEEKSDGGKISGQDSSKEKEKCMSRERSDKKKGEKRSKDSSGSEDQSSSEGSSSDSNSEYRKKARKSKKKKRKTEGNDENLAASRTESSMTVETRNEDSKPLCNFIYYDPEMHWCQVCDEFPRTAKEYLNHLHSREHKELTQEKKLNDMPWHDLNIHEEIPFYDGAPTKRIPIKVIRVDFAVEWKAPRKPCEEEENVARSATMQPSEKQAMRLQFLVSATAWFCKLCRVWIGDLHCASLHLKSKDHSANYSSFSEQNPHWETDWMANREKAYEKCAELKRRQRDEELLQKQKQERMELMKKQEEELKQKFYTSLIKPESTETELIMPLTLPRSFEGSMIPLKENLDGKKEKKKKAKKEKKKKEKRMKEKKKKSKEKKSRKSSSSDTGSSSESSSESSDSEDEKKFKKEILADLEGRSKISMRAALRSKEKPEDERPVTIPITLPEKSKWEMEEVLENKPALPPPPPEPKEVPQVREQHTRSESVDEKNVTKEWVKTEVAPEKDSSRSAKEKVKSKERQKDWNKNDDDRSSRYDKKRSYRDKRQESSTSRRERRSSWDRKKDYRSSRHSRRSRTRSRSRSNSRERDREKVTPGVIPAPLYDLFKLPEKHSTSTPDNSRYERSDDRIPETDDGESKFEKQAMEAAKKKKIQPVVNIPKSKFGFIGRMPFAKKRSDSDKGRKDDDSPKKEDSAELEAPPPPRITQPRPPSPKAPKPVLTTKTKVETAKEIVSKYQKAFQEKVEEPVLMPVELAPVNLAPVNLAPVNLGPVNLAPVNPPMVPLNPPLPPSPPVLAMSMSPPSPPKVKDSPKSPKKSKKSPYPLPKDFQDALSIIYPEEKPDDKTEGYHNAEMMAALSFQPPMGYGAQMMMAYPGMHMMAAMPQMAPPPHMMNANAMRMFNQTAPPPPSNEPSRDTPSPVMPPPPENLFETSFGLGSSNGTGIPGLDDDKMETSSKMSDDDMALLGIDAEDMAAQQL</sequence>
<feature type="compositionally biased region" description="Basic and acidic residues" evidence="2">
    <location>
        <begin position="913"/>
        <end position="978"/>
    </location>
</feature>
<comment type="caution">
    <text evidence="4">The sequence shown here is derived from an EMBL/GenBank/DDBJ whole genome shotgun (WGS) entry which is preliminary data.</text>
</comment>
<feature type="compositionally biased region" description="Basic and acidic residues" evidence="2">
    <location>
        <begin position="88"/>
        <end position="129"/>
    </location>
</feature>
<feature type="compositionally biased region" description="Basic and acidic residues" evidence="2">
    <location>
        <begin position="1026"/>
        <end position="1035"/>
    </location>
</feature>
<proteinExistence type="predicted"/>
<dbReference type="Proteomes" id="UP001372834">
    <property type="component" value="Unassembled WGS sequence"/>
</dbReference>
<dbReference type="GO" id="GO:0045892">
    <property type="term" value="P:negative regulation of DNA-templated transcription"/>
    <property type="evidence" value="ECO:0007669"/>
    <property type="project" value="TreeGrafter"/>
</dbReference>
<accession>A0AAN8SJX0</accession>
<feature type="compositionally biased region" description="Basic and acidic residues" evidence="2">
    <location>
        <begin position="170"/>
        <end position="206"/>
    </location>
</feature>
<feature type="coiled-coil region" evidence="1">
    <location>
        <begin position="727"/>
        <end position="755"/>
    </location>
</feature>
<dbReference type="GO" id="GO:0003676">
    <property type="term" value="F:nucleic acid binding"/>
    <property type="evidence" value="ECO:0007669"/>
    <property type="project" value="InterPro"/>
</dbReference>
<dbReference type="InterPro" id="IPR003604">
    <property type="entry name" value="Matrin/U1-like-C_Znf_C2H2"/>
</dbReference>
<feature type="compositionally biased region" description="Basic residues" evidence="2">
    <location>
        <begin position="143"/>
        <end position="155"/>
    </location>
</feature>
<feature type="compositionally biased region" description="Basic residues" evidence="2">
    <location>
        <begin position="1011"/>
        <end position="1025"/>
    </location>
</feature>
<feature type="region of interest" description="Disordered" evidence="2">
    <location>
        <begin position="1108"/>
        <end position="1169"/>
    </location>
</feature>
<feature type="region of interest" description="Disordered" evidence="2">
    <location>
        <begin position="1"/>
        <end position="41"/>
    </location>
</feature>
<feature type="compositionally biased region" description="Basic and acidic residues" evidence="2">
    <location>
        <begin position="1116"/>
        <end position="1135"/>
    </location>
</feature>
<keyword evidence="1" id="KW-0175">Coiled coil</keyword>
<feature type="compositionally biased region" description="Basic and acidic residues" evidence="2">
    <location>
        <begin position="71"/>
        <end position="80"/>
    </location>
</feature>
<feature type="compositionally biased region" description="Pro residues" evidence="2">
    <location>
        <begin position="337"/>
        <end position="350"/>
    </location>
</feature>
<feature type="region of interest" description="Disordered" evidence="2">
    <location>
        <begin position="1341"/>
        <end position="1403"/>
    </location>
</feature>
<evidence type="ECO:0000313" key="5">
    <source>
        <dbReference type="Proteomes" id="UP001372834"/>
    </source>
</evidence>
<feature type="compositionally biased region" description="Basic and acidic residues" evidence="2">
    <location>
        <begin position="1062"/>
        <end position="1089"/>
    </location>
</feature>
<feature type="region of interest" description="Disordered" evidence="2">
    <location>
        <begin position="442"/>
        <end position="541"/>
    </location>
</feature>
<evidence type="ECO:0000256" key="1">
    <source>
        <dbReference type="SAM" id="Coils"/>
    </source>
</evidence>
<feature type="compositionally biased region" description="Basic residues" evidence="2">
    <location>
        <begin position="796"/>
        <end position="826"/>
    </location>
</feature>
<feature type="compositionally biased region" description="Pro residues" evidence="2">
    <location>
        <begin position="1140"/>
        <end position="1157"/>
    </location>
</feature>
<feature type="region of interest" description="Disordered" evidence="2">
    <location>
        <begin position="1234"/>
        <end position="1267"/>
    </location>
</feature>
<dbReference type="EMBL" id="JAWJWE010000001">
    <property type="protein sequence ID" value="KAK6645365.1"/>
    <property type="molecule type" value="Genomic_DNA"/>
</dbReference>